<protein>
    <submittedName>
        <fullName evidence="3">Integrase, catalytic region, zinc finger, CCHC-type, peptidase aspartic, catalytic</fullName>
    </submittedName>
</protein>
<reference evidence="3" key="1">
    <citation type="journal article" date="2019" name="Sci. Rep.">
        <title>Draft genome of Tanacetum cinerariifolium, the natural source of mosquito coil.</title>
        <authorList>
            <person name="Yamashiro T."/>
            <person name="Shiraishi A."/>
            <person name="Satake H."/>
            <person name="Nakayama K."/>
        </authorList>
    </citation>
    <scope>NUCLEOTIDE SEQUENCE</scope>
</reference>
<sequence>MYHQSPGNSATTTMLDEKEVFGNGFYIEYLKNYGWFSKYMVVRFWKWVDEDGGEYLKNVAESGGGDGGLKGRLDPSKKPQVVPSRPRKPIRKANQFVATPTKKTVALDSTIQKSMSYYRMLYEKTNMKVAFKKSACYIRDLQGNNLLTSTRGSDLYTIALQESSSLTLICFLSKASPIQAWLWHRRLSHLNFDTINLLLKNDIVKG</sequence>
<accession>A0A699IDD9</accession>
<organism evidence="3">
    <name type="scientific">Tanacetum cinerariifolium</name>
    <name type="common">Dalmatian daisy</name>
    <name type="synonym">Chrysanthemum cinerariifolium</name>
    <dbReference type="NCBI Taxonomy" id="118510"/>
    <lineage>
        <taxon>Eukaryota</taxon>
        <taxon>Viridiplantae</taxon>
        <taxon>Streptophyta</taxon>
        <taxon>Embryophyta</taxon>
        <taxon>Tracheophyta</taxon>
        <taxon>Spermatophyta</taxon>
        <taxon>Magnoliopsida</taxon>
        <taxon>eudicotyledons</taxon>
        <taxon>Gunneridae</taxon>
        <taxon>Pentapetalae</taxon>
        <taxon>asterids</taxon>
        <taxon>campanulids</taxon>
        <taxon>Asterales</taxon>
        <taxon>Asteraceae</taxon>
        <taxon>Asteroideae</taxon>
        <taxon>Anthemideae</taxon>
        <taxon>Anthemidinae</taxon>
        <taxon>Tanacetum</taxon>
    </lineage>
</organism>
<evidence type="ECO:0000259" key="2">
    <source>
        <dbReference type="Pfam" id="PF13976"/>
    </source>
</evidence>
<feature type="domain" description="GAG-pre-integrase" evidence="2">
    <location>
        <begin position="155"/>
        <end position="206"/>
    </location>
</feature>
<proteinExistence type="predicted"/>
<name>A0A699IDD9_TANCI</name>
<feature type="region of interest" description="Disordered" evidence="1">
    <location>
        <begin position="66"/>
        <end position="86"/>
    </location>
</feature>
<dbReference type="EMBL" id="BKCJ010294401">
    <property type="protein sequence ID" value="GEZ56444.1"/>
    <property type="molecule type" value="Genomic_DNA"/>
</dbReference>
<dbReference type="InterPro" id="IPR025724">
    <property type="entry name" value="GAG-pre-integrase_dom"/>
</dbReference>
<evidence type="ECO:0000256" key="1">
    <source>
        <dbReference type="SAM" id="MobiDB-lite"/>
    </source>
</evidence>
<dbReference type="AlphaFoldDB" id="A0A699IDD9"/>
<gene>
    <name evidence="3" type="ORF">Tci_528417</name>
</gene>
<evidence type="ECO:0000313" key="3">
    <source>
        <dbReference type="EMBL" id="GEZ56444.1"/>
    </source>
</evidence>
<comment type="caution">
    <text evidence="3">The sequence shown here is derived from an EMBL/GenBank/DDBJ whole genome shotgun (WGS) entry which is preliminary data.</text>
</comment>
<dbReference type="Pfam" id="PF13976">
    <property type="entry name" value="gag_pre-integrs"/>
    <property type="match status" value="1"/>
</dbReference>